<keyword evidence="6" id="KW-1185">Reference proteome</keyword>
<evidence type="ECO:0000256" key="2">
    <source>
        <dbReference type="ARBA" id="ARBA00023002"/>
    </source>
</evidence>
<evidence type="ECO:0000313" key="5">
    <source>
        <dbReference type="EMBL" id="MED6171644.1"/>
    </source>
</evidence>
<organism evidence="5 6">
    <name type="scientific">Stylosanthes scabra</name>
    <dbReference type="NCBI Taxonomy" id="79078"/>
    <lineage>
        <taxon>Eukaryota</taxon>
        <taxon>Viridiplantae</taxon>
        <taxon>Streptophyta</taxon>
        <taxon>Embryophyta</taxon>
        <taxon>Tracheophyta</taxon>
        <taxon>Spermatophyta</taxon>
        <taxon>Magnoliopsida</taxon>
        <taxon>eudicotyledons</taxon>
        <taxon>Gunneridae</taxon>
        <taxon>Pentapetalae</taxon>
        <taxon>rosids</taxon>
        <taxon>fabids</taxon>
        <taxon>Fabales</taxon>
        <taxon>Fabaceae</taxon>
        <taxon>Papilionoideae</taxon>
        <taxon>50 kb inversion clade</taxon>
        <taxon>dalbergioids sensu lato</taxon>
        <taxon>Dalbergieae</taxon>
        <taxon>Pterocarpus clade</taxon>
        <taxon>Stylosanthes</taxon>
    </lineage>
</organism>
<comment type="similarity">
    <text evidence="3">Belongs to the 3-beta-HSD family.</text>
</comment>
<dbReference type="CDD" id="cd08958">
    <property type="entry name" value="FR_SDR_e"/>
    <property type="match status" value="1"/>
</dbReference>
<name>A0ABU6VEU8_9FABA</name>
<gene>
    <name evidence="5" type="ORF">PIB30_042539</name>
</gene>
<keyword evidence="1" id="KW-0521">NADP</keyword>
<evidence type="ECO:0000313" key="6">
    <source>
        <dbReference type="Proteomes" id="UP001341840"/>
    </source>
</evidence>
<dbReference type="PANTHER" id="PTHR10366:SF483">
    <property type="entry name" value="CINNAMOYL COA REDUCTASE-LIKE PROTEIN"/>
    <property type="match status" value="1"/>
</dbReference>
<keyword evidence="2 3" id="KW-0560">Oxidoreductase</keyword>
<evidence type="ECO:0000256" key="3">
    <source>
        <dbReference type="RuleBase" id="RU004475"/>
    </source>
</evidence>
<feature type="domain" description="3-beta hydroxysteroid dehydrogenase/isomerase" evidence="4">
    <location>
        <begin position="57"/>
        <end position="239"/>
    </location>
</feature>
<dbReference type="SUPFAM" id="SSF51735">
    <property type="entry name" value="NAD(P)-binding Rossmann-fold domains"/>
    <property type="match status" value="1"/>
</dbReference>
<dbReference type="Proteomes" id="UP001341840">
    <property type="component" value="Unassembled WGS sequence"/>
</dbReference>
<dbReference type="Pfam" id="PF01073">
    <property type="entry name" value="3Beta_HSD"/>
    <property type="match status" value="1"/>
</dbReference>
<dbReference type="InterPro" id="IPR036291">
    <property type="entry name" value="NAD(P)-bd_dom_sf"/>
</dbReference>
<dbReference type="Gene3D" id="3.40.50.720">
    <property type="entry name" value="NAD(P)-binding Rossmann-like Domain"/>
    <property type="match status" value="1"/>
</dbReference>
<evidence type="ECO:0000259" key="4">
    <source>
        <dbReference type="Pfam" id="PF01073"/>
    </source>
</evidence>
<protein>
    <recommendedName>
        <fullName evidence="4">3-beta hydroxysteroid dehydrogenase/isomerase domain-containing protein</fullName>
    </recommendedName>
</protein>
<dbReference type="InterPro" id="IPR002225">
    <property type="entry name" value="3Beta_OHSteriod_DH/Estase"/>
</dbReference>
<dbReference type="InterPro" id="IPR050425">
    <property type="entry name" value="NAD(P)_dehydrat-like"/>
</dbReference>
<comment type="caution">
    <text evidence="5">The sequence shown here is derived from an EMBL/GenBank/DDBJ whole genome shotgun (WGS) entry which is preliminary data.</text>
</comment>
<proteinExistence type="inferred from homology"/>
<sequence>MGVVRSWESRQVELESFCRKLVANTATIHRRKDLDPQPKDKPFVDYEEEERNTLVCVTSGVSYLGLALVNKLLQEGYSVRIPIENPEDIEKVREIKESREGNGKLEVIMGKLSDVDSLINAFEGCHGVFHTSAFTDPAGLSGYTKSMAEIEVRVSENVMEACARTTSIKKCVFTSSLLACVWQQQQQQNSPITIINHNSWTNESLCKEKKLWYALGKVRAEKVAWRIANEKGLKLTTICPALITGTDFYPSNPTSTIAYLKGAQEMYCHGLLATVDVTKLAEAHASVFKAMNSGTASGRYICFDKLIHNQTEAEFLAKEIGMPNHKICGDSSSNNNCSSLHRFMKISNDKLRRLMSGQIRCYTQQHF</sequence>
<reference evidence="5 6" key="1">
    <citation type="journal article" date="2023" name="Plants (Basel)">
        <title>Bridging the Gap: Combining Genomics and Transcriptomics Approaches to Understand Stylosanthes scabra, an Orphan Legume from the Brazilian Caatinga.</title>
        <authorList>
            <person name="Ferreira-Neto J.R.C."/>
            <person name="da Silva M.D."/>
            <person name="Binneck E."/>
            <person name="de Melo N.F."/>
            <person name="da Silva R.H."/>
            <person name="de Melo A.L.T.M."/>
            <person name="Pandolfi V."/>
            <person name="Bustamante F.O."/>
            <person name="Brasileiro-Vidal A.C."/>
            <person name="Benko-Iseppon A.M."/>
        </authorList>
    </citation>
    <scope>NUCLEOTIDE SEQUENCE [LARGE SCALE GENOMIC DNA]</scope>
    <source>
        <tissue evidence="5">Leaves</tissue>
    </source>
</reference>
<accession>A0ABU6VEU8</accession>
<dbReference type="EMBL" id="JASCZI010151277">
    <property type="protein sequence ID" value="MED6171644.1"/>
    <property type="molecule type" value="Genomic_DNA"/>
</dbReference>
<dbReference type="PANTHER" id="PTHR10366">
    <property type="entry name" value="NAD DEPENDENT EPIMERASE/DEHYDRATASE"/>
    <property type="match status" value="1"/>
</dbReference>
<evidence type="ECO:0000256" key="1">
    <source>
        <dbReference type="ARBA" id="ARBA00022857"/>
    </source>
</evidence>